<dbReference type="Gene3D" id="3.30.470.30">
    <property type="entry name" value="DNA ligase/mRNA capping enzyme"/>
    <property type="match status" value="1"/>
</dbReference>
<keyword evidence="3" id="KW-1185">Reference proteome</keyword>
<feature type="domain" description="mRNA capping enzyme adenylation" evidence="1">
    <location>
        <begin position="18"/>
        <end position="126"/>
    </location>
</feature>
<dbReference type="GO" id="GO:0006370">
    <property type="term" value="P:7-methylguanosine mRNA capping"/>
    <property type="evidence" value="ECO:0007669"/>
    <property type="project" value="InterPro"/>
</dbReference>
<dbReference type="EMBL" id="LDAU01000120">
    <property type="protein sequence ID" value="KRX04291.1"/>
    <property type="molecule type" value="Genomic_DNA"/>
</dbReference>
<evidence type="ECO:0000313" key="3">
    <source>
        <dbReference type="Proteomes" id="UP000054937"/>
    </source>
</evidence>
<dbReference type="Pfam" id="PF01331">
    <property type="entry name" value="mRNA_cap_enzyme"/>
    <property type="match status" value="1"/>
</dbReference>
<gene>
    <name evidence="2" type="ORF">PPERSA_11415</name>
</gene>
<dbReference type="GO" id="GO:0004484">
    <property type="term" value="F:mRNA guanylyltransferase activity"/>
    <property type="evidence" value="ECO:0007669"/>
    <property type="project" value="InterPro"/>
</dbReference>
<organism evidence="2 3">
    <name type="scientific">Pseudocohnilembus persalinus</name>
    <name type="common">Ciliate</name>
    <dbReference type="NCBI Taxonomy" id="266149"/>
    <lineage>
        <taxon>Eukaryota</taxon>
        <taxon>Sar</taxon>
        <taxon>Alveolata</taxon>
        <taxon>Ciliophora</taxon>
        <taxon>Intramacronucleata</taxon>
        <taxon>Oligohymenophorea</taxon>
        <taxon>Scuticociliatia</taxon>
        <taxon>Philasterida</taxon>
        <taxon>Pseudocohnilembidae</taxon>
        <taxon>Pseudocohnilembus</taxon>
    </lineage>
</organism>
<dbReference type="AlphaFoldDB" id="A0A0V0QPG7"/>
<name>A0A0V0QPG7_PSEPJ</name>
<protein>
    <recommendedName>
        <fullName evidence="1">mRNA capping enzyme adenylation domain-containing protein</fullName>
    </recommendedName>
</protein>
<proteinExistence type="predicted"/>
<evidence type="ECO:0000313" key="2">
    <source>
        <dbReference type="EMBL" id="KRX04291.1"/>
    </source>
</evidence>
<reference evidence="2 3" key="1">
    <citation type="journal article" date="2015" name="Sci. Rep.">
        <title>Genome of the facultative scuticociliatosis pathogen Pseudocohnilembus persalinus provides insight into its virulence through horizontal gene transfer.</title>
        <authorList>
            <person name="Xiong J."/>
            <person name="Wang G."/>
            <person name="Cheng J."/>
            <person name="Tian M."/>
            <person name="Pan X."/>
            <person name="Warren A."/>
            <person name="Jiang C."/>
            <person name="Yuan D."/>
            <person name="Miao W."/>
        </authorList>
    </citation>
    <scope>NUCLEOTIDE SEQUENCE [LARGE SCALE GENOMIC DNA]</scope>
    <source>
        <strain evidence="2">36N120E</strain>
    </source>
</reference>
<dbReference type="GO" id="GO:0005524">
    <property type="term" value="F:ATP binding"/>
    <property type="evidence" value="ECO:0007669"/>
    <property type="project" value="InterPro"/>
</dbReference>
<sequence length="321" mass="38155">MNVKKIVENNQQDEYNWIIRYYVTDCLVCCSHKVYYQDFNKRIQHAKFFCDKILGSLSQQIEQKSEKMTFPFPVYYKDYYKLYELKYALNDILNNQYYLNDGLVFTKEKNAPYKTGTNLGTIYSWKSLEQLSLNLYVSIPDQNNNSQQQNKLINLYVKAKSGFLFFDISFISDEDFNIINQKIEQKQTDQKDNLLNKYLLCEFSYQKASEKNSSICIKNLLDLYSDDFQAYTELIDQITEGCFITQGKQYDELNEKEQKTLLAQRTQIFSVLKAIYQENQYKCIWQFQKTIKEQEQPIISYNAINIIKTIEEDLGENQQNS</sequence>
<evidence type="ECO:0000259" key="1">
    <source>
        <dbReference type="Pfam" id="PF01331"/>
    </source>
</evidence>
<dbReference type="InterPro" id="IPR001339">
    <property type="entry name" value="mRNA_cap_enzyme_adenylation"/>
</dbReference>
<comment type="caution">
    <text evidence="2">The sequence shown here is derived from an EMBL/GenBank/DDBJ whole genome shotgun (WGS) entry which is preliminary data.</text>
</comment>
<dbReference type="Proteomes" id="UP000054937">
    <property type="component" value="Unassembled WGS sequence"/>
</dbReference>
<dbReference type="InParanoid" id="A0A0V0QPG7"/>
<accession>A0A0V0QPG7</accession>